<dbReference type="Proteomes" id="UP000433483">
    <property type="component" value="Unassembled WGS sequence"/>
</dbReference>
<organism evidence="3 4">
    <name type="scientific">Phytophthora fragariae</name>
    <dbReference type="NCBI Taxonomy" id="53985"/>
    <lineage>
        <taxon>Eukaryota</taxon>
        <taxon>Sar</taxon>
        <taxon>Stramenopiles</taxon>
        <taxon>Oomycota</taxon>
        <taxon>Peronosporomycetes</taxon>
        <taxon>Peronosporales</taxon>
        <taxon>Peronosporaceae</taxon>
        <taxon>Phytophthora</taxon>
    </lineage>
</organism>
<dbReference type="EMBL" id="QXGB01004136">
    <property type="protein sequence ID" value="KAE9167400.1"/>
    <property type="molecule type" value="Genomic_DNA"/>
</dbReference>
<reference evidence="4 5" key="1">
    <citation type="submission" date="2018-08" db="EMBL/GenBank/DDBJ databases">
        <title>Genomic investigation of the strawberry pathogen Phytophthora fragariae indicates pathogenicity is determined by transcriptional variation in three key races.</title>
        <authorList>
            <person name="Adams T.M."/>
            <person name="Armitage A.D."/>
            <person name="Sobczyk M.K."/>
            <person name="Bates H.J."/>
            <person name="Dunwell J.M."/>
            <person name="Nellist C.F."/>
            <person name="Harrison R.J."/>
        </authorList>
    </citation>
    <scope>NUCLEOTIDE SEQUENCE [LARGE SCALE GENOMIC DNA]</scope>
    <source>
        <strain evidence="3 4">NOV-27</strain>
        <strain evidence="2 5">NOV-5</strain>
    </source>
</reference>
<proteinExistence type="predicted"/>
<evidence type="ECO:0000256" key="1">
    <source>
        <dbReference type="SAM" id="MobiDB-lite"/>
    </source>
</evidence>
<feature type="region of interest" description="Disordered" evidence="1">
    <location>
        <begin position="1"/>
        <end position="37"/>
    </location>
</feature>
<evidence type="ECO:0000313" key="5">
    <source>
        <dbReference type="Proteomes" id="UP000440732"/>
    </source>
</evidence>
<evidence type="ECO:0000313" key="4">
    <source>
        <dbReference type="Proteomes" id="UP000433483"/>
    </source>
</evidence>
<sequence>MDQQSTERNTPRRDRSSPDPKGPSPPNVEMRSGMGGE</sequence>
<accession>A0A6A3VKC8</accession>
<protein>
    <submittedName>
        <fullName evidence="3">Uncharacterized protein</fullName>
    </submittedName>
</protein>
<evidence type="ECO:0000313" key="3">
    <source>
        <dbReference type="EMBL" id="KAE9167400.1"/>
    </source>
</evidence>
<evidence type="ECO:0000313" key="2">
    <source>
        <dbReference type="EMBL" id="KAE9075789.1"/>
    </source>
</evidence>
<gene>
    <name evidence="3" type="ORF">PF005_g28795</name>
    <name evidence="2" type="ORF">PF006_g28260</name>
</gene>
<keyword evidence="4" id="KW-1185">Reference proteome</keyword>
<dbReference type="Proteomes" id="UP000440732">
    <property type="component" value="Unassembled WGS sequence"/>
</dbReference>
<dbReference type="EMBL" id="QXGA01004157">
    <property type="protein sequence ID" value="KAE9075789.1"/>
    <property type="molecule type" value="Genomic_DNA"/>
</dbReference>
<name>A0A6A3VKC8_9STRA</name>
<comment type="caution">
    <text evidence="3">The sequence shown here is derived from an EMBL/GenBank/DDBJ whole genome shotgun (WGS) entry which is preliminary data.</text>
</comment>
<feature type="compositionally biased region" description="Basic and acidic residues" evidence="1">
    <location>
        <begin position="9"/>
        <end position="18"/>
    </location>
</feature>
<dbReference type="AlphaFoldDB" id="A0A6A3VKC8"/>